<dbReference type="PROSITE" id="PS50862">
    <property type="entry name" value="AA_TRNA_LIGASE_II"/>
    <property type="match status" value="1"/>
</dbReference>
<dbReference type="NCBIfam" id="TIGR00462">
    <property type="entry name" value="genX"/>
    <property type="match status" value="1"/>
</dbReference>
<dbReference type="GO" id="GO:0004824">
    <property type="term" value="F:lysine-tRNA ligase activity"/>
    <property type="evidence" value="ECO:0007669"/>
    <property type="project" value="InterPro"/>
</dbReference>
<dbReference type="Proteomes" id="UP000229782">
    <property type="component" value="Unassembled WGS sequence"/>
</dbReference>
<dbReference type="SUPFAM" id="SSF55681">
    <property type="entry name" value="Class II aaRS and biotin synthetases"/>
    <property type="match status" value="1"/>
</dbReference>
<evidence type="ECO:0000313" key="6">
    <source>
        <dbReference type="Proteomes" id="UP000229782"/>
    </source>
</evidence>
<reference evidence="5 6" key="1">
    <citation type="submission" date="2017-09" db="EMBL/GenBank/DDBJ databases">
        <title>Depth-based differentiation of microbial function through sediment-hosted aquifers and enrichment of novel symbionts in the deep terrestrial subsurface.</title>
        <authorList>
            <person name="Probst A.J."/>
            <person name="Ladd B."/>
            <person name="Jarett J.K."/>
            <person name="Geller-Mcgrath D.E."/>
            <person name="Sieber C.M."/>
            <person name="Emerson J.B."/>
            <person name="Anantharaman K."/>
            <person name="Thomas B.C."/>
            <person name="Malmstrom R."/>
            <person name="Stieglmeier M."/>
            <person name="Klingl A."/>
            <person name="Woyke T."/>
            <person name="Ryan C.M."/>
            <person name="Banfield J.F."/>
        </authorList>
    </citation>
    <scope>NUCLEOTIDE SEQUENCE [LARGE SCALE GENOMIC DNA]</scope>
    <source>
        <strain evidence="5">CG11_big_fil_rev_8_21_14_0_20_43_7</strain>
    </source>
</reference>
<name>A0A2H0N2L6_9BACT</name>
<dbReference type="PANTHER" id="PTHR42918:SF6">
    <property type="entry name" value="ELONGATION FACTOR P--(R)-BETA-LYSINE LIGASE"/>
    <property type="match status" value="1"/>
</dbReference>
<dbReference type="GO" id="GO:0006430">
    <property type="term" value="P:lysyl-tRNA aminoacylation"/>
    <property type="evidence" value="ECO:0007669"/>
    <property type="project" value="InterPro"/>
</dbReference>
<keyword evidence="1" id="KW-0436">Ligase</keyword>
<dbReference type="InterPro" id="IPR045864">
    <property type="entry name" value="aa-tRNA-synth_II/BPL/LPL"/>
</dbReference>
<dbReference type="AlphaFoldDB" id="A0A2H0N2L6"/>
<organism evidence="5 6">
    <name type="scientific">Candidatus Magasanikbacteria bacterium CG11_big_fil_rev_8_21_14_0_20_43_7</name>
    <dbReference type="NCBI Taxonomy" id="1974654"/>
    <lineage>
        <taxon>Bacteria</taxon>
        <taxon>Candidatus Magasanikiibacteriota</taxon>
    </lineage>
</organism>
<dbReference type="PRINTS" id="PR00982">
    <property type="entry name" value="TRNASYNTHLYS"/>
</dbReference>
<dbReference type="InterPro" id="IPR006195">
    <property type="entry name" value="aa-tRNA-synth_II"/>
</dbReference>
<proteinExistence type="predicted"/>
<dbReference type="PANTHER" id="PTHR42918">
    <property type="entry name" value="LYSYL-TRNA SYNTHETASE"/>
    <property type="match status" value="1"/>
</dbReference>
<gene>
    <name evidence="5" type="ORF">COV60_01880</name>
</gene>
<sequence length="366" mass="41775">MTCSGVDDIVKSIFQRSLCTMSHTKHITRNKDHLQARADILHHIREFFWQKGFQEVETPLLVRLPGQEPYLSPIKLSVHSDKKISHDMYLHTSPEYTMKKMLGSGFGNIFSLCKTFRDYESFGGAHNPEFTMLEWYRVGGTMFDLMDDVEELLKVLLAKIEKLEACLPVGKVGGGKRETGNGEPVSGFKRLSMKDLWQQTIGINLDDYLAPSTMFTLCKQRGYNVQDDESYEDLFYRIFLNEIEPTLLEGTYIIHHYPAPMAALAKMSETAQGYAERFEVYINGMEIANAFTELTDADEQFKRLEAEQHLRKQLGKDIFDIDMDFIEALRHIPPCAGIALGIDRLAQVLLGVKNIDDVLVLPMSKM</sequence>
<dbReference type="InterPro" id="IPR004364">
    <property type="entry name" value="Aa-tRNA-synt_II"/>
</dbReference>
<evidence type="ECO:0000259" key="4">
    <source>
        <dbReference type="PROSITE" id="PS50862"/>
    </source>
</evidence>
<dbReference type="GO" id="GO:0005524">
    <property type="term" value="F:ATP binding"/>
    <property type="evidence" value="ECO:0007669"/>
    <property type="project" value="UniProtKB-KW"/>
</dbReference>
<dbReference type="InterPro" id="IPR004525">
    <property type="entry name" value="EpmA"/>
</dbReference>
<comment type="caution">
    <text evidence="5">The sequence shown here is derived from an EMBL/GenBank/DDBJ whole genome shotgun (WGS) entry which is preliminary data.</text>
</comment>
<keyword evidence="3" id="KW-0067">ATP-binding</keyword>
<dbReference type="GO" id="GO:0005829">
    <property type="term" value="C:cytosol"/>
    <property type="evidence" value="ECO:0007669"/>
    <property type="project" value="TreeGrafter"/>
</dbReference>
<evidence type="ECO:0000256" key="1">
    <source>
        <dbReference type="ARBA" id="ARBA00022598"/>
    </source>
</evidence>
<evidence type="ECO:0000313" key="5">
    <source>
        <dbReference type="EMBL" id="PIR03142.1"/>
    </source>
</evidence>
<keyword evidence="2" id="KW-0547">Nucleotide-binding</keyword>
<evidence type="ECO:0000256" key="2">
    <source>
        <dbReference type="ARBA" id="ARBA00022741"/>
    </source>
</evidence>
<dbReference type="EMBL" id="PCWM01000042">
    <property type="protein sequence ID" value="PIR03142.1"/>
    <property type="molecule type" value="Genomic_DNA"/>
</dbReference>
<protein>
    <recommendedName>
        <fullName evidence="4">Aminoacyl-transfer RNA synthetases class-II family profile domain-containing protein</fullName>
    </recommendedName>
</protein>
<dbReference type="Pfam" id="PF00152">
    <property type="entry name" value="tRNA-synt_2"/>
    <property type="match status" value="1"/>
</dbReference>
<dbReference type="NCBIfam" id="NF006828">
    <property type="entry name" value="PRK09350.1"/>
    <property type="match status" value="1"/>
</dbReference>
<evidence type="ECO:0000256" key="3">
    <source>
        <dbReference type="ARBA" id="ARBA00022840"/>
    </source>
</evidence>
<dbReference type="GO" id="GO:0000049">
    <property type="term" value="F:tRNA binding"/>
    <property type="evidence" value="ECO:0007669"/>
    <property type="project" value="TreeGrafter"/>
</dbReference>
<dbReference type="InterPro" id="IPR018149">
    <property type="entry name" value="Lys-tRNA-synth_II_C"/>
</dbReference>
<accession>A0A2H0N2L6</accession>
<feature type="domain" description="Aminoacyl-transfer RNA synthetases class-II family profile" evidence="4">
    <location>
        <begin position="40"/>
        <end position="362"/>
    </location>
</feature>
<dbReference type="Gene3D" id="3.30.930.10">
    <property type="entry name" value="Bira Bifunctional Protein, Domain 2"/>
    <property type="match status" value="1"/>
</dbReference>